<evidence type="ECO:0000256" key="4">
    <source>
        <dbReference type="RuleBase" id="RU003733"/>
    </source>
</evidence>
<dbReference type="InterPro" id="IPR018485">
    <property type="entry name" value="FGGY_C"/>
</dbReference>
<dbReference type="HOGENOM" id="CLU_009281_3_0_0"/>
<organism evidence="7 8">
    <name type="scientific">Oceanithermus profundus (strain DSM 14977 / NBRC 100410 / VKM B-2274 / 506)</name>
    <dbReference type="NCBI Taxonomy" id="670487"/>
    <lineage>
        <taxon>Bacteria</taxon>
        <taxon>Thermotogati</taxon>
        <taxon>Deinococcota</taxon>
        <taxon>Deinococci</taxon>
        <taxon>Thermales</taxon>
        <taxon>Thermaceae</taxon>
        <taxon>Oceanithermus</taxon>
    </lineage>
</organism>
<feature type="domain" description="Carbohydrate kinase FGGY N-terminal" evidence="5">
    <location>
        <begin position="3"/>
        <end position="242"/>
    </location>
</feature>
<dbReference type="PIRSF" id="PIRSF000538">
    <property type="entry name" value="GlpK"/>
    <property type="match status" value="1"/>
</dbReference>
<dbReference type="Proteomes" id="UP000008722">
    <property type="component" value="Chromosome"/>
</dbReference>
<dbReference type="GO" id="GO:0016301">
    <property type="term" value="F:kinase activity"/>
    <property type="evidence" value="ECO:0007669"/>
    <property type="project" value="UniProtKB-KW"/>
</dbReference>
<dbReference type="RefSeq" id="WP_013458719.1">
    <property type="nucleotide sequence ID" value="NC_014761.1"/>
</dbReference>
<keyword evidence="2 4" id="KW-0808">Transferase</keyword>
<keyword evidence="8" id="KW-1185">Reference proteome</keyword>
<reference evidence="8" key="1">
    <citation type="submission" date="2010-11" db="EMBL/GenBank/DDBJ databases">
        <title>The complete sequence of chromosome of Oceanithermus profundus DSM 14977.</title>
        <authorList>
            <consortium name="US DOE Joint Genome Institute (JGI-PGF)"/>
            <person name="Lucas S."/>
            <person name="Copeland A."/>
            <person name="Lapidus A."/>
            <person name="Bruce D."/>
            <person name="Goodwin L."/>
            <person name="Pitluck S."/>
            <person name="Kyrpides N."/>
            <person name="Mavromatis K."/>
            <person name="Pagani I."/>
            <person name="Ivanova N."/>
            <person name="Zhang X."/>
            <person name="Brettin T."/>
            <person name="Detter J.C."/>
            <person name="Tapia R."/>
            <person name="Han C."/>
            <person name="Land M."/>
            <person name="Hauser L."/>
            <person name="Markowitz V."/>
            <person name="Cheng J.-F."/>
            <person name="Hugenholtz P."/>
            <person name="Woyke T."/>
            <person name="Wu D."/>
            <person name="Tindall B."/>
            <person name="Faehnrich R."/>
            <person name="Brambilla E."/>
            <person name="Klenk H.-P."/>
            <person name="Eisen J.A."/>
        </authorList>
    </citation>
    <scope>NUCLEOTIDE SEQUENCE [LARGE SCALE GENOMIC DNA]</scope>
    <source>
        <strain evidence="8">DSM 14977 / NBRC 100410 / VKM B-2274 / 506</strain>
    </source>
</reference>
<dbReference type="InterPro" id="IPR000577">
    <property type="entry name" value="Carb_kinase_FGGY"/>
</dbReference>
<dbReference type="GO" id="GO:0016773">
    <property type="term" value="F:phosphotransferase activity, alcohol group as acceptor"/>
    <property type="evidence" value="ECO:0007669"/>
    <property type="project" value="InterPro"/>
</dbReference>
<dbReference type="InterPro" id="IPR018484">
    <property type="entry name" value="FGGY_N"/>
</dbReference>
<feature type="domain" description="Carbohydrate kinase FGGY C-terminal" evidence="6">
    <location>
        <begin position="281"/>
        <end position="436"/>
    </location>
</feature>
<evidence type="ECO:0000313" key="7">
    <source>
        <dbReference type="EMBL" id="ADR37549.1"/>
    </source>
</evidence>
<reference evidence="7 8" key="2">
    <citation type="journal article" date="2011" name="Stand. Genomic Sci.">
        <title>Complete genome sequence of Oceanithermus profundus type strain (506).</title>
        <authorList>
            <person name="Pati A."/>
            <person name="Zhang X."/>
            <person name="Lapidus A."/>
            <person name="Nolan M."/>
            <person name="Lucas S."/>
            <person name="Del Rio T.G."/>
            <person name="Tice H."/>
            <person name="Cheng J.F."/>
            <person name="Tapia R."/>
            <person name="Han C."/>
            <person name="Goodwin L."/>
            <person name="Pitluck S."/>
            <person name="Liolios K."/>
            <person name="Pagani I."/>
            <person name="Ivanova N."/>
            <person name="Mavromatis K."/>
            <person name="Chen A."/>
            <person name="Palaniappan K."/>
            <person name="Hauser L."/>
            <person name="Jeffries C.D."/>
            <person name="Brambilla E.M."/>
            <person name="Rohl A."/>
            <person name="Mwirichia R."/>
            <person name="Rohde M."/>
            <person name="Tindall B.J."/>
            <person name="Sikorski J."/>
            <person name="Wirth R."/>
            <person name="Goker M."/>
            <person name="Woyke T."/>
            <person name="Detter J.C."/>
            <person name="Bristow J."/>
            <person name="Eisen J.A."/>
            <person name="Markowitz V."/>
            <person name="Hugenholtz P."/>
            <person name="Kyrpides N.C."/>
            <person name="Klenk H.P."/>
            <person name="Land M."/>
        </authorList>
    </citation>
    <scope>NUCLEOTIDE SEQUENCE [LARGE SCALE GENOMIC DNA]</scope>
    <source>
        <strain evidence="8">DSM 14977 / NBRC 100410 / VKM B-2274 / 506</strain>
    </source>
</reference>
<dbReference type="KEGG" id="opr:Ocepr_2099"/>
<dbReference type="STRING" id="670487.Ocepr_2099"/>
<dbReference type="SUPFAM" id="SSF53067">
    <property type="entry name" value="Actin-like ATPase domain"/>
    <property type="match status" value="2"/>
</dbReference>
<evidence type="ECO:0000313" key="8">
    <source>
        <dbReference type="Proteomes" id="UP000008722"/>
    </source>
</evidence>
<dbReference type="Pfam" id="PF00370">
    <property type="entry name" value="FGGY_N"/>
    <property type="match status" value="1"/>
</dbReference>
<dbReference type="OrthoDB" id="9805576at2"/>
<dbReference type="Pfam" id="PF02782">
    <property type="entry name" value="FGGY_C"/>
    <property type="match status" value="1"/>
</dbReference>
<sequence precursor="true">MRALGVDVGTTAVKAVLLDEEARIVAEAAHPHDLKSPRPGWAEEDPADWWRGTRAVLEALAAQAGLDAVAAVAVSGMVPALVLLDETGAVLRPSIQQNDVRHGDEIAWYRARFPEDELFRRTGATWNPQVIAPKLLWLQRHEPETFARIRRIAGSYEYVTWLLGGRGPEYLEANWALESGLWSVRERRWLVEYLEPLGLDAGVLRPVRAPVERVGAVAGADLPLRPGTPLAAGSADHIAAALAAGLLEEGEAVLKFGGAGDFLYVTPGFAPLPELFIDHHDVPGRYVINGCMATSGSLVKWFRDRFAPGRAYAELDAEAARVPAGSEGLVLLPYFLGEKTPIHDPQARGTVIGLTLHHGPAHVYRAILEGVAFAFRHHVEVLRAHGHAIERFYVMDGGAKSPLWRKITASVLGRPVHRLAAGEAGSAFGTAFLAGVVGGAWEFARIKEAARVAGTTEPDPEWSRVYDDRYGVYREAYLRLRDLYPKLGGHHA</sequence>
<dbReference type="InterPro" id="IPR043129">
    <property type="entry name" value="ATPase_NBD"/>
</dbReference>
<dbReference type="InterPro" id="IPR050406">
    <property type="entry name" value="FGGY_Carb_Kinase"/>
</dbReference>
<dbReference type="PANTHER" id="PTHR43095:SF5">
    <property type="entry name" value="XYLULOSE KINASE"/>
    <property type="match status" value="1"/>
</dbReference>
<evidence type="ECO:0000256" key="3">
    <source>
        <dbReference type="ARBA" id="ARBA00022777"/>
    </source>
</evidence>
<name>E4UAA6_OCEP5</name>
<comment type="similarity">
    <text evidence="1 4">Belongs to the FGGY kinase family.</text>
</comment>
<dbReference type="Gene3D" id="3.30.420.40">
    <property type="match status" value="2"/>
</dbReference>
<proteinExistence type="inferred from homology"/>
<dbReference type="eggNOG" id="COG1070">
    <property type="taxonomic scope" value="Bacteria"/>
</dbReference>
<evidence type="ECO:0000259" key="5">
    <source>
        <dbReference type="Pfam" id="PF00370"/>
    </source>
</evidence>
<dbReference type="GO" id="GO:0005975">
    <property type="term" value="P:carbohydrate metabolic process"/>
    <property type="evidence" value="ECO:0007669"/>
    <property type="project" value="InterPro"/>
</dbReference>
<dbReference type="PANTHER" id="PTHR43095">
    <property type="entry name" value="SUGAR KINASE"/>
    <property type="match status" value="1"/>
</dbReference>
<dbReference type="AlphaFoldDB" id="E4UAA6"/>
<keyword evidence="3 4" id="KW-0418">Kinase</keyword>
<evidence type="ECO:0000256" key="1">
    <source>
        <dbReference type="ARBA" id="ARBA00009156"/>
    </source>
</evidence>
<dbReference type="PROSITE" id="PS00445">
    <property type="entry name" value="FGGY_KINASES_2"/>
    <property type="match status" value="1"/>
</dbReference>
<dbReference type="InterPro" id="IPR018483">
    <property type="entry name" value="Carb_kinase_FGGY_CS"/>
</dbReference>
<gene>
    <name evidence="7" type="ordered locus">Ocepr_2099</name>
</gene>
<protein>
    <submittedName>
        <fullName evidence="7">Carbohydrate kinase, FGGY</fullName>
    </submittedName>
</protein>
<dbReference type="EMBL" id="CP002361">
    <property type="protein sequence ID" value="ADR37549.1"/>
    <property type="molecule type" value="Genomic_DNA"/>
</dbReference>
<dbReference type="CDD" id="cd07804">
    <property type="entry name" value="ASKHA_NBD_FGGY_RrXK-like"/>
    <property type="match status" value="1"/>
</dbReference>
<accession>E4UAA6</accession>
<evidence type="ECO:0000259" key="6">
    <source>
        <dbReference type="Pfam" id="PF02782"/>
    </source>
</evidence>
<evidence type="ECO:0000256" key="2">
    <source>
        <dbReference type="ARBA" id="ARBA00022679"/>
    </source>
</evidence>